<dbReference type="Proteomes" id="UP001283341">
    <property type="component" value="Unassembled WGS sequence"/>
</dbReference>
<dbReference type="Gene3D" id="1.25.40.20">
    <property type="entry name" value="Ankyrin repeat-containing domain"/>
    <property type="match status" value="2"/>
</dbReference>
<feature type="domain" description="SPX" evidence="5">
    <location>
        <begin position="1"/>
        <end position="141"/>
    </location>
</feature>
<keyword evidence="1" id="KW-0677">Repeat</keyword>
<sequence length="1071" mass="119093">MKFGLDFYRYMIPQWDRSYADYNRLKWLIKTADTQDSVQDSAFSLNNIGLRVASVAEQSPVFNEEYTMCELFHLGGQPYAIPNAHRVLHSELRLLLAAYTEYRRQMKALQWFDTAHVEAVERLAAKVHRRVEAGSLASDPVQSQGEDGGQKELREYMFAHLQRVEGLMTDITKVLALPEPAVKESIIIQSIFTESHCRHHSINQKDLEQALLNGDVDSLAGILVPRISNTDSVGPSVRNLICRLLQYSVILELPEPVSRLLSSWAVPALTDASHLDQNILSFVITAIGLRSMLVRGTKEARRKLCQYIQGSPCAILHKKDYRGYLPLHYAARYGLVELCRNIIALMERTGDKPVAVEVVLSPGQDGMTPLHLAVIEFHEETAQHLLKVIADSSSVDNISDNQRIMGEILLIAMRNENDAIVHSLMDHISSKGLHLIRTARDETVLHIAAQLGRDDYAVLILSRLNNEDRSLCLDIRDKSRGWIPLFYAAANGYHDVARSLLAYAAPDQLQMTDHLGWTAKEHAAFRGHLAVAELFPALDGLDMICGPANPFPSGPIFPTLHCGKDKTFIIASLGSSQRNKQVPAIDLDCFSSADNHMHRYWEEQYYTLEVSAPGSTSERRRIRLPILGDMINDPLIFALSTPTDPRLMFKIIKSGINQPETEVLVGSGTALLNANNHQLGTNRQSLIREQTIPVLEKENMAMIGTVTFTFLVAKPFPYLQTPLPINLVRQPSESPLLIGHRGLGMNLPSHQHLQLGENTIESFLAAFKLGAPFVEFDVQITRDLHAVIYHDFSLSESGTDVPVHDLTLEQYLYASNVQSPHGNPLSTLGQVSAGKGNGRQRSRSLGRQFEDGAIQIQDRMKLTADVKLKGYKPNTRGDNIIQDSFATLKEILVRLPGEIGLDIEIKYPRLHEANDAGVAPVAIDLNTFVDVALETMHKYATPNRKIMLSSFTPEICILLSLKQKTYPVLFITNAGKVPMADMEVRAASMQVAVQFAKRWDLAGVVFSCEVLLLCPRLVGFVKGKGLVCASYGTLNNQPGNVEIQVRAGVDIFIADRVGLVATTLSEMAELN</sequence>
<evidence type="ECO:0000256" key="4">
    <source>
        <dbReference type="PROSITE-ProRule" id="PRU00023"/>
    </source>
</evidence>
<dbReference type="InterPro" id="IPR030395">
    <property type="entry name" value="GP_PDE_dom"/>
</dbReference>
<dbReference type="EMBL" id="JAUEDM010000001">
    <property type="protein sequence ID" value="KAK3331402.1"/>
    <property type="molecule type" value="Genomic_DNA"/>
</dbReference>
<dbReference type="PROSITE" id="PS51382">
    <property type="entry name" value="SPX"/>
    <property type="match status" value="1"/>
</dbReference>
<dbReference type="PROSITE" id="PS50088">
    <property type="entry name" value="ANK_REPEAT"/>
    <property type="match status" value="1"/>
</dbReference>
<dbReference type="SUPFAM" id="SSF51695">
    <property type="entry name" value="PLC-like phosphodiesterases"/>
    <property type="match status" value="1"/>
</dbReference>
<organism evidence="7 8">
    <name type="scientific">Apodospora peruviana</name>
    <dbReference type="NCBI Taxonomy" id="516989"/>
    <lineage>
        <taxon>Eukaryota</taxon>
        <taxon>Fungi</taxon>
        <taxon>Dikarya</taxon>
        <taxon>Ascomycota</taxon>
        <taxon>Pezizomycotina</taxon>
        <taxon>Sordariomycetes</taxon>
        <taxon>Sordariomycetidae</taxon>
        <taxon>Sordariales</taxon>
        <taxon>Lasiosphaeriaceae</taxon>
        <taxon>Apodospora</taxon>
    </lineage>
</organism>
<evidence type="ECO:0000256" key="2">
    <source>
        <dbReference type="ARBA" id="ARBA00022801"/>
    </source>
</evidence>
<evidence type="ECO:0000313" key="8">
    <source>
        <dbReference type="Proteomes" id="UP001283341"/>
    </source>
</evidence>
<protein>
    <submittedName>
        <fullName evidence="7">Ankyrin repeat-containing protein</fullName>
    </submittedName>
</protein>
<accession>A0AAE0IUH4</accession>
<dbReference type="SMART" id="SM00248">
    <property type="entry name" value="ANK"/>
    <property type="match status" value="4"/>
</dbReference>
<dbReference type="GO" id="GO:0046475">
    <property type="term" value="P:glycerophospholipid catabolic process"/>
    <property type="evidence" value="ECO:0007669"/>
    <property type="project" value="TreeGrafter"/>
</dbReference>
<dbReference type="Pfam" id="PF03009">
    <property type="entry name" value="GDPD"/>
    <property type="match status" value="1"/>
</dbReference>
<keyword evidence="8" id="KW-1185">Reference proteome</keyword>
<evidence type="ECO:0000256" key="3">
    <source>
        <dbReference type="ARBA" id="ARBA00023043"/>
    </source>
</evidence>
<dbReference type="Pfam" id="PF25329">
    <property type="entry name" value="C2_GDE1"/>
    <property type="match status" value="1"/>
</dbReference>
<dbReference type="PROSITE" id="PS50297">
    <property type="entry name" value="ANK_REP_REGION"/>
    <property type="match status" value="1"/>
</dbReference>
<dbReference type="InterPro" id="IPR004331">
    <property type="entry name" value="SPX_dom"/>
</dbReference>
<proteinExistence type="predicted"/>
<reference evidence="7" key="1">
    <citation type="journal article" date="2023" name="Mol. Phylogenet. Evol.">
        <title>Genome-scale phylogeny and comparative genomics of the fungal order Sordariales.</title>
        <authorList>
            <person name="Hensen N."/>
            <person name="Bonometti L."/>
            <person name="Westerberg I."/>
            <person name="Brannstrom I.O."/>
            <person name="Guillou S."/>
            <person name="Cros-Aarteil S."/>
            <person name="Calhoun S."/>
            <person name="Haridas S."/>
            <person name="Kuo A."/>
            <person name="Mondo S."/>
            <person name="Pangilinan J."/>
            <person name="Riley R."/>
            <person name="LaButti K."/>
            <person name="Andreopoulos B."/>
            <person name="Lipzen A."/>
            <person name="Chen C."/>
            <person name="Yan M."/>
            <person name="Daum C."/>
            <person name="Ng V."/>
            <person name="Clum A."/>
            <person name="Steindorff A."/>
            <person name="Ohm R.A."/>
            <person name="Martin F."/>
            <person name="Silar P."/>
            <person name="Natvig D.O."/>
            <person name="Lalanne C."/>
            <person name="Gautier V."/>
            <person name="Ament-Velasquez S.L."/>
            <person name="Kruys A."/>
            <person name="Hutchinson M.I."/>
            <person name="Powell A.J."/>
            <person name="Barry K."/>
            <person name="Miller A.N."/>
            <person name="Grigoriev I.V."/>
            <person name="Debuchy R."/>
            <person name="Gladieux P."/>
            <person name="Hiltunen Thoren M."/>
            <person name="Johannesson H."/>
        </authorList>
    </citation>
    <scope>NUCLEOTIDE SEQUENCE</scope>
    <source>
        <strain evidence="7">CBS 118394</strain>
    </source>
</reference>
<dbReference type="InterPro" id="IPR036770">
    <property type="entry name" value="Ankyrin_rpt-contain_sf"/>
</dbReference>
<evidence type="ECO:0000256" key="1">
    <source>
        <dbReference type="ARBA" id="ARBA00022737"/>
    </source>
</evidence>
<dbReference type="Gene3D" id="3.20.20.190">
    <property type="entry name" value="Phosphatidylinositol (PI) phosphodiesterase"/>
    <property type="match status" value="1"/>
</dbReference>
<dbReference type="InterPro" id="IPR002110">
    <property type="entry name" value="Ankyrin_rpt"/>
</dbReference>
<evidence type="ECO:0000313" key="7">
    <source>
        <dbReference type="EMBL" id="KAK3331402.1"/>
    </source>
</evidence>
<dbReference type="InterPro" id="IPR051578">
    <property type="entry name" value="GDPD"/>
</dbReference>
<evidence type="ECO:0000259" key="6">
    <source>
        <dbReference type="PROSITE" id="PS51704"/>
    </source>
</evidence>
<name>A0AAE0IUH4_9PEZI</name>
<comment type="caution">
    <text evidence="7">The sequence shown here is derived from an EMBL/GenBank/DDBJ whole genome shotgun (WGS) entry which is preliminary data.</text>
</comment>
<evidence type="ECO:0000259" key="5">
    <source>
        <dbReference type="PROSITE" id="PS51382"/>
    </source>
</evidence>
<feature type="repeat" description="ANK" evidence="4">
    <location>
        <begin position="365"/>
        <end position="397"/>
    </location>
</feature>
<dbReference type="PROSITE" id="PS51704">
    <property type="entry name" value="GP_PDE"/>
    <property type="match status" value="1"/>
</dbReference>
<dbReference type="InterPro" id="IPR017946">
    <property type="entry name" value="PLC-like_Pdiesterase_TIM-brl"/>
</dbReference>
<dbReference type="Pfam" id="PF12796">
    <property type="entry name" value="Ank_2"/>
    <property type="match status" value="1"/>
</dbReference>
<gene>
    <name evidence="7" type="ORF">B0H66DRAFT_507148</name>
</gene>
<dbReference type="PANTHER" id="PTHR22958">
    <property type="entry name" value="GLYCEROPHOSPHORYL DIESTER PHOSPHODIESTERASE"/>
    <property type="match status" value="1"/>
</dbReference>
<dbReference type="GO" id="GO:0047389">
    <property type="term" value="F:glycerophosphocholine phosphodiesterase activity"/>
    <property type="evidence" value="ECO:0007669"/>
    <property type="project" value="TreeGrafter"/>
</dbReference>
<dbReference type="PANTHER" id="PTHR22958:SF1">
    <property type="entry name" value="GLYCEROPHOSPHOCHOLINE PHOSPHODIESTERASE GPCPD1"/>
    <property type="match status" value="1"/>
</dbReference>
<dbReference type="SUPFAM" id="SSF48403">
    <property type="entry name" value="Ankyrin repeat"/>
    <property type="match status" value="1"/>
</dbReference>
<reference evidence="7" key="2">
    <citation type="submission" date="2023-06" db="EMBL/GenBank/DDBJ databases">
        <authorList>
            <consortium name="Lawrence Berkeley National Laboratory"/>
            <person name="Haridas S."/>
            <person name="Hensen N."/>
            <person name="Bonometti L."/>
            <person name="Westerberg I."/>
            <person name="Brannstrom I.O."/>
            <person name="Guillou S."/>
            <person name="Cros-Aarteil S."/>
            <person name="Calhoun S."/>
            <person name="Kuo A."/>
            <person name="Mondo S."/>
            <person name="Pangilinan J."/>
            <person name="Riley R."/>
            <person name="Labutti K."/>
            <person name="Andreopoulos B."/>
            <person name="Lipzen A."/>
            <person name="Chen C."/>
            <person name="Yanf M."/>
            <person name="Daum C."/>
            <person name="Ng V."/>
            <person name="Clum A."/>
            <person name="Steindorff A."/>
            <person name="Ohm R."/>
            <person name="Martin F."/>
            <person name="Silar P."/>
            <person name="Natvig D."/>
            <person name="Lalanne C."/>
            <person name="Gautier V."/>
            <person name="Ament-Velasquez S.L."/>
            <person name="Kruys A."/>
            <person name="Hutchinson M.I."/>
            <person name="Powell A.J."/>
            <person name="Barry K."/>
            <person name="Miller A.N."/>
            <person name="Grigoriev I.V."/>
            <person name="Debuchy R."/>
            <person name="Gladieux P."/>
            <person name="Thoren M.H."/>
            <person name="Johannesson H."/>
        </authorList>
    </citation>
    <scope>NUCLEOTIDE SEQUENCE</scope>
    <source>
        <strain evidence="7">CBS 118394</strain>
    </source>
</reference>
<keyword evidence="3 4" id="KW-0040">ANK repeat</keyword>
<dbReference type="InterPro" id="IPR057506">
    <property type="entry name" value="C2_GPCPD1"/>
</dbReference>
<feature type="domain" description="GP-PDE" evidence="6">
    <location>
        <begin position="735"/>
        <end position="1064"/>
    </location>
</feature>
<dbReference type="PROSITE" id="PS50007">
    <property type="entry name" value="PIPLC_X_DOMAIN"/>
    <property type="match status" value="1"/>
</dbReference>
<keyword evidence="2" id="KW-0378">Hydrolase</keyword>
<dbReference type="AlphaFoldDB" id="A0AAE0IUH4"/>